<evidence type="ECO:0000313" key="1">
    <source>
        <dbReference type="EMBL" id="OGE80527.1"/>
    </source>
</evidence>
<accession>A0A1F5NSA6</accession>
<comment type="caution">
    <text evidence="1">The sequence shown here is derived from an EMBL/GenBank/DDBJ whole genome shotgun (WGS) entry which is preliminary data.</text>
</comment>
<dbReference type="Proteomes" id="UP000177912">
    <property type="component" value="Unassembled WGS sequence"/>
</dbReference>
<dbReference type="AlphaFoldDB" id="A0A1F5NSA6"/>
<gene>
    <name evidence="1" type="ORF">A2826_02245</name>
</gene>
<dbReference type="STRING" id="1817822.A2826_02245"/>
<name>A0A1F5NSA6_9BACT</name>
<reference evidence="1 2" key="1">
    <citation type="journal article" date="2016" name="Nat. Commun.">
        <title>Thousands of microbial genomes shed light on interconnected biogeochemical processes in an aquifer system.</title>
        <authorList>
            <person name="Anantharaman K."/>
            <person name="Brown C.T."/>
            <person name="Hug L.A."/>
            <person name="Sharon I."/>
            <person name="Castelle C.J."/>
            <person name="Probst A.J."/>
            <person name="Thomas B.C."/>
            <person name="Singh A."/>
            <person name="Wilkins M.J."/>
            <person name="Karaoz U."/>
            <person name="Brodie E.L."/>
            <person name="Williams K.H."/>
            <person name="Hubbard S.S."/>
            <person name="Banfield J.F."/>
        </authorList>
    </citation>
    <scope>NUCLEOTIDE SEQUENCE [LARGE SCALE GENOMIC DNA]</scope>
</reference>
<proteinExistence type="predicted"/>
<dbReference type="EMBL" id="MFEI01000028">
    <property type="protein sequence ID" value="OGE80527.1"/>
    <property type="molecule type" value="Genomic_DNA"/>
</dbReference>
<organism evidence="1 2">
    <name type="scientific">Candidatus Doudnabacteria bacterium RIFCSPHIGHO2_01_FULL_43_23</name>
    <dbReference type="NCBI Taxonomy" id="1817822"/>
    <lineage>
        <taxon>Bacteria</taxon>
        <taxon>Candidatus Doudnaibacteriota</taxon>
    </lineage>
</organism>
<protein>
    <submittedName>
        <fullName evidence="1">Uncharacterized protein</fullName>
    </submittedName>
</protein>
<evidence type="ECO:0000313" key="2">
    <source>
        <dbReference type="Proteomes" id="UP000177912"/>
    </source>
</evidence>
<sequence>MGLFSTPNRISESKLNHILKSIRELKPSEREYVKGLFAQFSSGGVSRQEVEKGIRRLKGDFNDGIDRLEADKLESSLLELLN</sequence>